<dbReference type="InterPro" id="IPR036890">
    <property type="entry name" value="HATPase_C_sf"/>
</dbReference>
<proteinExistence type="predicted"/>
<evidence type="ECO:0000256" key="11">
    <source>
        <dbReference type="ARBA" id="ARBA00022989"/>
    </source>
</evidence>
<dbReference type="InterPro" id="IPR050398">
    <property type="entry name" value="HssS/ArlS-like"/>
</dbReference>
<accession>A0A9D7SW53</accession>
<name>A0A9D7SW53_9BACT</name>
<dbReference type="EMBL" id="JADKGY010000029">
    <property type="protein sequence ID" value="MBK9984318.1"/>
    <property type="molecule type" value="Genomic_DNA"/>
</dbReference>
<feature type="transmembrane region" description="Helical" evidence="14">
    <location>
        <begin position="329"/>
        <end position="346"/>
    </location>
</feature>
<dbReference type="InterPro" id="IPR003661">
    <property type="entry name" value="HisK_dim/P_dom"/>
</dbReference>
<comment type="caution">
    <text evidence="17">The sequence shown here is derived from an EMBL/GenBank/DDBJ whole genome shotgun (WGS) entry which is preliminary data.</text>
</comment>
<protein>
    <recommendedName>
        <fullName evidence="3">histidine kinase</fullName>
        <ecNumber evidence="3">2.7.13.3</ecNumber>
    </recommendedName>
</protein>
<feature type="transmembrane region" description="Helical" evidence="14">
    <location>
        <begin position="627"/>
        <end position="651"/>
    </location>
</feature>
<dbReference type="Pfam" id="PF00512">
    <property type="entry name" value="HisKA"/>
    <property type="match status" value="1"/>
</dbReference>
<feature type="transmembrane region" description="Helical" evidence="14">
    <location>
        <begin position="202"/>
        <end position="226"/>
    </location>
</feature>
<feature type="domain" description="HAMP" evidence="16">
    <location>
        <begin position="821"/>
        <end position="873"/>
    </location>
</feature>
<evidence type="ECO:0000256" key="4">
    <source>
        <dbReference type="ARBA" id="ARBA00022475"/>
    </source>
</evidence>
<keyword evidence="10" id="KW-0067">ATP-binding</keyword>
<dbReference type="SUPFAM" id="SSF55874">
    <property type="entry name" value="ATPase domain of HSP90 chaperone/DNA topoisomerase II/histidine kinase"/>
    <property type="match status" value="1"/>
</dbReference>
<evidence type="ECO:0000256" key="3">
    <source>
        <dbReference type="ARBA" id="ARBA00012438"/>
    </source>
</evidence>
<evidence type="ECO:0000313" key="17">
    <source>
        <dbReference type="EMBL" id="MBK9984318.1"/>
    </source>
</evidence>
<comment type="catalytic activity">
    <reaction evidence="1">
        <text>ATP + protein L-histidine = ADP + protein N-phospho-L-histidine.</text>
        <dbReference type="EC" id="2.7.13.3"/>
    </reaction>
</comment>
<dbReference type="SMART" id="SM00388">
    <property type="entry name" value="HisKA"/>
    <property type="match status" value="1"/>
</dbReference>
<dbReference type="EC" id="2.7.13.3" evidence="3"/>
<feature type="transmembrane region" description="Helical" evidence="14">
    <location>
        <begin position="401"/>
        <end position="422"/>
    </location>
</feature>
<dbReference type="SMART" id="SM00304">
    <property type="entry name" value="HAMP"/>
    <property type="match status" value="1"/>
</dbReference>
<dbReference type="InterPro" id="IPR005467">
    <property type="entry name" value="His_kinase_dom"/>
</dbReference>
<evidence type="ECO:0000256" key="13">
    <source>
        <dbReference type="ARBA" id="ARBA00023136"/>
    </source>
</evidence>
<evidence type="ECO:0000256" key="14">
    <source>
        <dbReference type="SAM" id="Phobius"/>
    </source>
</evidence>
<evidence type="ECO:0000256" key="2">
    <source>
        <dbReference type="ARBA" id="ARBA00004651"/>
    </source>
</evidence>
<keyword evidence="5" id="KW-0597">Phosphoprotein</keyword>
<dbReference type="PROSITE" id="PS50885">
    <property type="entry name" value="HAMP"/>
    <property type="match status" value="1"/>
</dbReference>
<evidence type="ECO:0000256" key="1">
    <source>
        <dbReference type="ARBA" id="ARBA00000085"/>
    </source>
</evidence>
<keyword evidence="12" id="KW-0902">Two-component regulatory system</keyword>
<dbReference type="Pfam" id="PF02518">
    <property type="entry name" value="HATPase_c"/>
    <property type="match status" value="1"/>
</dbReference>
<dbReference type="InterPro" id="IPR004358">
    <property type="entry name" value="Sig_transdc_His_kin-like_C"/>
</dbReference>
<dbReference type="GO" id="GO:0005886">
    <property type="term" value="C:plasma membrane"/>
    <property type="evidence" value="ECO:0007669"/>
    <property type="project" value="UniProtKB-SubCell"/>
</dbReference>
<gene>
    <name evidence="17" type="ORF">IPP15_18455</name>
</gene>
<sequence length="1119" mass="127353">MRIRDKVYLYVGITLFCLVSLAGVVGFDQLSYDKAHFALQLEQNIHDLEVASLNDTKNGDWINQIRSVQSSGKLLSNDLVSQIEKLSQQPYTIYIYHKDSLIFWSKPGSIIDPSHKEFENIPGVFRDHRQDFYIKHVEIADHQDLLEVYFKIPIIPEQEQAYSISVTPYKFGYPSPDNATLIRSIDGSPIAHVQLLTKEYSFFLQCLIFIFCLIAVWSICMAWISWIQKMSDQKISHVNKILLQMVGVLGVRMATLFLPYHDFFDQISLLIPIIQDISFPYSTTDLLLDSSIFLWLCTLGSKIYSRDLLLTTSTIPASNKRWADRLMTMSHYLVVIMMCGLTAWILRQVVGQSNFRLDLGEISLFDIHHFLSIVACGLIIMGVFTFSFQIVNRAIFYTTNFYERMIALLFAGVLSLPLIHLINIDIPDVGFYLGVFILMTLLDLYIEQGNKSVIWVLSWLVTISSMTALVLYKYQKDFEKITRTELIQDAPDGYGQTDNFEEDLIEWLPHLPSKYSLAFYHDGQLVFNQRYDYALVFSKPAKMTRGVFCEITTSDDRTDVAKLDDNDNVIMIGKKVEGLNQVVSLFSLIFTVFSFLLFILAGLNAWFEFLPQNMELTISPRPSLRNKIQIAIVFIIILTFIIVGLLTVYYIRSNSRADEIRRYDERLRTIAGSIRQTITSEATTWRKDMSQVAKIAFTNSASNQLYDPQGNLIHQPDDKGNSVNNIPFKLAFLPKMILDAGSRDYYLSGTHLDEDGISRFGDVGYVSIHKGNGQSGYIELTELFPSGGENGDPGTAFFMTLLNAYVFIFLIAICMAVLMARSITGPVAQLSEKLKKIRLGKKNETIQWSIDDEVGELIRDYNGMVTKLDESALMLAQTERDTAWREMAKQVAHEIKNPLTPMKLSIQYLENAATKTEESNLPGMIKRVSKTLIEQIDNLTHIASEFSSYAKMPQAMNEVFVINDIVASVHDLFRKREDMDIQLQVPINDLFVFADKSQIIRVLNNIVKNAIQAIPKSRRGLIYIKLVSTDDHITISIQDNGSGIDDHMKEKVFYPNFTTKSSGMGLGLAICSDIIQSFDGRIYFETEKGVGTTFFIELPRHIMNGELTSVTHHRQDIAP</sequence>
<dbReference type="CDD" id="cd00082">
    <property type="entry name" value="HisKA"/>
    <property type="match status" value="1"/>
</dbReference>
<dbReference type="PROSITE" id="PS50109">
    <property type="entry name" value="HIS_KIN"/>
    <property type="match status" value="1"/>
</dbReference>
<keyword evidence="6" id="KW-0808">Transferase</keyword>
<dbReference type="Gene3D" id="6.10.340.10">
    <property type="match status" value="1"/>
</dbReference>
<dbReference type="InterPro" id="IPR036097">
    <property type="entry name" value="HisK_dim/P_sf"/>
</dbReference>
<dbReference type="PRINTS" id="PR00344">
    <property type="entry name" value="BCTRLSENSOR"/>
</dbReference>
<evidence type="ECO:0000256" key="9">
    <source>
        <dbReference type="ARBA" id="ARBA00022777"/>
    </source>
</evidence>
<dbReference type="PANTHER" id="PTHR45528:SF1">
    <property type="entry name" value="SENSOR HISTIDINE KINASE CPXA"/>
    <property type="match status" value="1"/>
</dbReference>
<dbReference type="Gene3D" id="3.30.565.10">
    <property type="entry name" value="Histidine kinase-like ATPase, C-terminal domain"/>
    <property type="match status" value="1"/>
</dbReference>
<feature type="domain" description="Histidine kinase" evidence="15">
    <location>
        <begin position="890"/>
        <end position="1102"/>
    </location>
</feature>
<comment type="subcellular location">
    <subcellularLocation>
        <location evidence="2">Cell membrane</location>
        <topology evidence="2">Multi-pass membrane protein</topology>
    </subcellularLocation>
</comment>
<dbReference type="SUPFAM" id="SSF158472">
    <property type="entry name" value="HAMP domain-like"/>
    <property type="match status" value="1"/>
</dbReference>
<evidence type="ECO:0000259" key="16">
    <source>
        <dbReference type="PROSITE" id="PS50885"/>
    </source>
</evidence>
<dbReference type="InterPro" id="IPR003594">
    <property type="entry name" value="HATPase_dom"/>
</dbReference>
<keyword evidence="11 14" id="KW-1133">Transmembrane helix</keyword>
<evidence type="ECO:0000256" key="5">
    <source>
        <dbReference type="ARBA" id="ARBA00022553"/>
    </source>
</evidence>
<keyword evidence="4" id="KW-1003">Cell membrane</keyword>
<feature type="transmembrane region" description="Helical" evidence="14">
    <location>
        <begin position="7"/>
        <end position="27"/>
    </location>
</feature>
<evidence type="ECO:0000256" key="6">
    <source>
        <dbReference type="ARBA" id="ARBA00022679"/>
    </source>
</evidence>
<dbReference type="Proteomes" id="UP000808337">
    <property type="component" value="Unassembled WGS sequence"/>
</dbReference>
<dbReference type="SMART" id="SM00387">
    <property type="entry name" value="HATPase_c"/>
    <property type="match status" value="1"/>
</dbReference>
<evidence type="ECO:0000313" key="18">
    <source>
        <dbReference type="Proteomes" id="UP000808337"/>
    </source>
</evidence>
<feature type="transmembrane region" description="Helical" evidence="14">
    <location>
        <begin position="796"/>
        <end position="820"/>
    </location>
</feature>
<evidence type="ECO:0000256" key="8">
    <source>
        <dbReference type="ARBA" id="ARBA00022741"/>
    </source>
</evidence>
<dbReference type="GO" id="GO:0005524">
    <property type="term" value="F:ATP binding"/>
    <property type="evidence" value="ECO:0007669"/>
    <property type="project" value="UniProtKB-KW"/>
</dbReference>
<keyword evidence="8" id="KW-0547">Nucleotide-binding</keyword>
<keyword evidence="13 14" id="KW-0472">Membrane</keyword>
<evidence type="ECO:0000256" key="7">
    <source>
        <dbReference type="ARBA" id="ARBA00022692"/>
    </source>
</evidence>
<dbReference type="PANTHER" id="PTHR45528">
    <property type="entry name" value="SENSOR HISTIDINE KINASE CPXA"/>
    <property type="match status" value="1"/>
</dbReference>
<dbReference type="GO" id="GO:0000155">
    <property type="term" value="F:phosphorelay sensor kinase activity"/>
    <property type="evidence" value="ECO:0007669"/>
    <property type="project" value="InterPro"/>
</dbReference>
<feature type="transmembrane region" description="Helical" evidence="14">
    <location>
        <begin position="582"/>
        <end position="607"/>
    </location>
</feature>
<reference evidence="17 18" key="1">
    <citation type="submission" date="2020-10" db="EMBL/GenBank/DDBJ databases">
        <title>Connecting structure to function with the recovery of over 1000 high-quality activated sludge metagenome-assembled genomes encoding full-length rRNA genes using long-read sequencing.</title>
        <authorList>
            <person name="Singleton C.M."/>
            <person name="Petriglieri F."/>
            <person name="Kristensen J.M."/>
            <person name="Kirkegaard R.H."/>
            <person name="Michaelsen T.Y."/>
            <person name="Andersen M.H."/>
            <person name="Karst S.M."/>
            <person name="Dueholm M.S."/>
            <person name="Nielsen P.H."/>
            <person name="Albertsen M."/>
        </authorList>
    </citation>
    <scope>NUCLEOTIDE SEQUENCE [LARGE SCALE GENOMIC DNA]</scope>
    <source>
        <strain evidence="17">Ribe_18-Q3-R11-54_MAXAC.273</strain>
    </source>
</reference>
<evidence type="ECO:0000259" key="15">
    <source>
        <dbReference type="PROSITE" id="PS50109"/>
    </source>
</evidence>
<keyword evidence="9 17" id="KW-0418">Kinase</keyword>
<keyword evidence="7 14" id="KW-0812">Transmembrane</keyword>
<feature type="transmembrane region" description="Helical" evidence="14">
    <location>
        <begin position="367"/>
        <end position="389"/>
    </location>
</feature>
<dbReference type="AlphaFoldDB" id="A0A9D7SW53"/>
<feature type="transmembrane region" description="Helical" evidence="14">
    <location>
        <begin position="452"/>
        <end position="472"/>
    </location>
</feature>
<organism evidence="17 18">
    <name type="scientific">Candidatus Opimibacter skivensis</name>
    <dbReference type="NCBI Taxonomy" id="2982028"/>
    <lineage>
        <taxon>Bacteria</taxon>
        <taxon>Pseudomonadati</taxon>
        <taxon>Bacteroidota</taxon>
        <taxon>Saprospiria</taxon>
        <taxon>Saprospirales</taxon>
        <taxon>Saprospiraceae</taxon>
        <taxon>Candidatus Opimibacter</taxon>
    </lineage>
</organism>
<evidence type="ECO:0000256" key="12">
    <source>
        <dbReference type="ARBA" id="ARBA00023012"/>
    </source>
</evidence>
<dbReference type="SUPFAM" id="SSF47384">
    <property type="entry name" value="Homodimeric domain of signal transducing histidine kinase"/>
    <property type="match status" value="1"/>
</dbReference>
<dbReference type="Gene3D" id="1.10.287.130">
    <property type="match status" value="1"/>
</dbReference>
<dbReference type="InterPro" id="IPR003660">
    <property type="entry name" value="HAMP_dom"/>
</dbReference>
<evidence type="ECO:0000256" key="10">
    <source>
        <dbReference type="ARBA" id="ARBA00022840"/>
    </source>
</evidence>